<dbReference type="InterPro" id="IPR036286">
    <property type="entry name" value="LexA/Signal_pep-like_sf"/>
</dbReference>
<evidence type="ECO:0000259" key="1">
    <source>
        <dbReference type="Pfam" id="PF10502"/>
    </source>
</evidence>
<feature type="domain" description="Peptidase S26" evidence="1">
    <location>
        <begin position="25"/>
        <end position="163"/>
    </location>
</feature>
<proteinExistence type="predicted"/>
<organism evidence="2 3">
    <name type="scientific">Hyphomonas atlantica</name>
    <dbReference type="NCBI Taxonomy" id="1280948"/>
    <lineage>
        <taxon>Bacteria</taxon>
        <taxon>Pseudomonadati</taxon>
        <taxon>Pseudomonadota</taxon>
        <taxon>Alphaproteobacteria</taxon>
        <taxon>Hyphomonadales</taxon>
        <taxon>Hyphomonadaceae</taxon>
        <taxon>Hyphomonas</taxon>
    </lineage>
</organism>
<dbReference type="Gene3D" id="2.10.109.10">
    <property type="entry name" value="Umud Fragment, subunit A"/>
    <property type="match status" value="1"/>
</dbReference>
<dbReference type="GO" id="GO:0004252">
    <property type="term" value="F:serine-type endopeptidase activity"/>
    <property type="evidence" value="ECO:0007669"/>
    <property type="project" value="InterPro"/>
</dbReference>
<dbReference type="STRING" id="1280948.HY36_17760"/>
<dbReference type="SUPFAM" id="SSF51306">
    <property type="entry name" value="LexA/Signal peptidase"/>
    <property type="match status" value="1"/>
</dbReference>
<dbReference type="EMBL" id="AWFH01000028">
    <property type="protein sequence ID" value="KCZ60163.1"/>
    <property type="molecule type" value="Genomic_DNA"/>
</dbReference>
<dbReference type="MEROPS" id="S26.014"/>
<dbReference type="OrthoDB" id="5360818at2"/>
<name>A0A059DZZ0_9PROT</name>
<feature type="non-terminal residue" evidence="2">
    <location>
        <position position="199"/>
    </location>
</feature>
<reference evidence="2 3" key="1">
    <citation type="journal article" date="2014" name="Antonie Van Leeuwenhoek">
        <title>Hyphomonas beringensis sp. nov. and Hyphomonas chukchiensis sp. nov., isolated from surface seawater of the Bering Sea and Chukchi Sea.</title>
        <authorList>
            <person name="Li C."/>
            <person name="Lai Q."/>
            <person name="Li G."/>
            <person name="Dong C."/>
            <person name="Wang J."/>
            <person name="Liao Y."/>
            <person name="Shao Z."/>
        </authorList>
    </citation>
    <scope>NUCLEOTIDE SEQUENCE [LARGE SCALE GENOMIC DNA]</scope>
    <source>
        <strain evidence="2 3">22II1-22F38</strain>
    </source>
</reference>
<accession>A0A059DZZ0</accession>
<dbReference type="Proteomes" id="UP000024547">
    <property type="component" value="Unassembled WGS sequence"/>
</dbReference>
<protein>
    <recommendedName>
        <fullName evidence="1">Peptidase S26 domain-containing protein</fullName>
    </recommendedName>
</protein>
<dbReference type="AlphaFoldDB" id="A0A059DZZ0"/>
<dbReference type="GO" id="GO:0006465">
    <property type="term" value="P:signal peptide processing"/>
    <property type="evidence" value="ECO:0007669"/>
    <property type="project" value="InterPro"/>
</dbReference>
<sequence>MSPRSALLAMGCGLGLLTAARLIDWPVLVWNRTESVPKGLYFVARTVDISKADLVAFEPSHETRHWLEEDGLVGPGWPLLKQVAGLNGDEICRCGTRIFINGFASADAHELKASGSALPVWQGCRTLQADEVFLLNPHPRSVDGRYFGPQDRGRILGVARPVWTHGKRPPGQQASLKAVERGSGRAFVSRSAVVTPPAP</sequence>
<dbReference type="Pfam" id="PF10502">
    <property type="entry name" value="Peptidase_S26"/>
    <property type="match status" value="1"/>
</dbReference>
<dbReference type="eggNOG" id="COG4959">
    <property type="taxonomic scope" value="Bacteria"/>
</dbReference>
<gene>
    <name evidence="2" type="ORF">HY36_17760</name>
</gene>
<dbReference type="RefSeq" id="WP_051602741.1">
    <property type="nucleotide sequence ID" value="NZ_AWFH01000028.1"/>
</dbReference>
<comment type="caution">
    <text evidence="2">The sequence shown here is derived from an EMBL/GenBank/DDBJ whole genome shotgun (WGS) entry which is preliminary data.</text>
</comment>
<evidence type="ECO:0000313" key="2">
    <source>
        <dbReference type="EMBL" id="KCZ60163.1"/>
    </source>
</evidence>
<evidence type="ECO:0000313" key="3">
    <source>
        <dbReference type="Proteomes" id="UP000024547"/>
    </source>
</evidence>
<keyword evidence="3" id="KW-1185">Reference proteome</keyword>
<dbReference type="InterPro" id="IPR019533">
    <property type="entry name" value="Peptidase_S26"/>
</dbReference>